<organism evidence="3 4">
    <name type="scientific">Alkalimonas delamerensis</name>
    <dbReference type="NCBI Taxonomy" id="265981"/>
    <lineage>
        <taxon>Bacteria</taxon>
        <taxon>Pseudomonadati</taxon>
        <taxon>Pseudomonadota</taxon>
        <taxon>Gammaproteobacteria</taxon>
        <taxon>Alkalimonas</taxon>
    </lineage>
</organism>
<name>A0ABT9GLC4_9GAMM</name>
<evidence type="ECO:0008006" key="5">
    <source>
        <dbReference type="Google" id="ProtNLM"/>
    </source>
</evidence>
<keyword evidence="2" id="KW-0732">Signal</keyword>
<dbReference type="RefSeq" id="WP_228590956.1">
    <property type="nucleotide sequence ID" value="NZ_JAUZVY010000001.1"/>
</dbReference>
<protein>
    <recommendedName>
        <fullName evidence="5">Secreted protein</fullName>
    </recommendedName>
</protein>
<sequence>MTLKMMLTATVLTCTAALLPAQANEVNISQLMGELLQKQAVELREQLRHSAKQSMQQMMEQVVPRLAETSELPTSSERSTASQESEQQEAAE</sequence>
<evidence type="ECO:0000313" key="4">
    <source>
        <dbReference type="Proteomes" id="UP001236258"/>
    </source>
</evidence>
<reference evidence="3 4" key="1">
    <citation type="submission" date="2023-08" db="EMBL/GenBank/DDBJ databases">
        <authorList>
            <person name="Joshi A."/>
            <person name="Thite S."/>
        </authorList>
    </citation>
    <scope>NUCLEOTIDE SEQUENCE [LARGE SCALE GENOMIC DNA]</scope>
    <source>
        <strain evidence="3 4">1E1</strain>
    </source>
</reference>
<evidence type="ECO:0000256" key="1">
    <source>
        <dbReference type="SAM" id="MobiDB-lite"/>
    </source>
</evidence>
<dbReference type="EMBL" id="JAUZVY010000001">
    <property type="protein sequence ID" value="MDP4527773.1"/>
    <property type="molecule type" value="Genomic_DNA"/>
</dbReference>
<feature type="compositionally biased region" description="Low complexity" evidence="1">
    <location>
        <begin position="74"/>
        <end position="85"/>
    </location>
</feature>
<feature type="region of interest" description="Disordered" evidence="1">
    <location>
        <begin position="50"/>
        <end position="92"/>
    </location>
</feature>
<keyword evidence="4" id="KW-1185">Reference proteome</keyword>
<feature type="signal peptide" evidence="2">
    <location>
        <begin position="1"/>
        <end position="23"/>
    </location>
</feature>
<feature type="chain" id="PRO_5045330218" description="Secreted protein" evidence="2">
    <location>
        <begin position="24"/>
        <end position="92"/>
    </location>
</feature>
<accession>A0ABT9GLC4</accession>
<evidence type="ECO:0000256" key="2">
    <source>
        <dbReference type="SAM" id="SignalP"/>
    </source>
</evidence>
<proteinExistence type="predicted"/>
<dbReference type="Proteomes" id="UP001236258">
    <property type="component" value="Unassembled WGS sequence"/>
</dbReference>
<gene>
    <name evidence="3" type="ORF">Q3O59_01845</name>
</gene>
<comment type="caution">
    <text evidence="3">The sequence shown here is derived from an EMBL/GenBank/DDBJ whole genome shotgun (WGS) entry which is preliminary data.</text>
</comment>
<evidence type="ECO:0000313" key="3">
    <source>
        <dbReference type="EMBL" id="MDP4527773.1"/>
    </source>
</evidence>